<evidence type="ECO:0000256" key="3">
    <source>
        <dbReference type="ARBA" id="ARBA00022741"/>
    </source>
</evidence>
<dbReference type="GO" id="GO:0022857">
    <property type="term" value="F:transmembrane transporter activity"/>
    <property type="evidence" value="ECO:0007669"/>
    <property type="project" value="UniProtKB-ARBA"/>
</dbReference>
<proteinExistence type="inferred from homology"/>
<sequence length="222" mass="24525">MTLLRLENISKTFKQGESSLGVLDDITFTLEEGEIIALVGPSGSGKSTFLSIAGLLENPSSGKIYFNDQDCSKSSDRLRTKIRRESLGFIYQFHHLLPEFTALENVMIPGMLLDKSENEVKEEAIILLESLGLKERLSSMPSELSGGEQQRVAIARSLINKPQLILADEPTGNLDNANAEKVINIIIKQARERKLSAIIVTHNVELAGKTDKVMTIRDGKIF</sequence>
<dbReference type="PANTHER" id="PTHR42798:SF7">
    <property type="entry name" value="ALPHA-D-RIBOSE 1-METHYLPHOSPHONATE 5-TRIPHOSPHATE SYNTHASE SUBUNIT PHNL"/>
    <property type="match status" value="1"/>
</dbReference>
<dbReference type="InterPro" id="IPR003439">
    <property type="entry name" value="ABC_transporter-like_ATP-bd"/>
</dbReference>
<dbReference type="PROSITE" id="PS00211">
    <property type="entry name" value="ABC_TRANSPORTER_1"/>
    <property type="match status" value="1"/>
</dbReference>
<dbReference type="GO" id="GO:0016887">
    <property type="term" value="F:ATP hydrolysis activity"/>
    <property type="evidence" value="ECO:0007669"/>
    <property type="project" value="InterPro"/>
</dbReference>
<dbReference type="Pfam" id="PF00005">
    <property type="entry name" value="ABC_tran"/>
    <property type="match status" value="1"/>
</dbReference>
<evidence type="ECO:0000256" key="2">
    <source>
        <dbReference type="ARBA" id="ARBA00022519"/>
    </source>
</evidence>
<feature type="domain" description="ABC transporter" evidence="7">
    <location>
        <begin position="4"/>
        <end position="222"/>
    </location>
</feature>
<dbReference type="RefSeq" id="WP_039457718.1">
    <property type="nucleotide sequence ID" value="NZ_JSWE01000146.1"/>
</dbReference>
<keyword evidence="4 8" id="KW-0067">ATP-binding</keyword>
<dbReference type="SMART" id="SM00382">
    <property type="entry name" value="AAA"/>
    <property type="match status" value="1"/>
</dbReference>
<dbReference type="EC" id="3.6.3.-" evidence="8"/>
<gene>
    <name evidence="8" type="primary">lolD_2</name>
    <name evidence="8" type="ORF">NF27_FX00040</name>
</gene>
<evidence type="ECO:0000256" key="1">
    <source>
        <dbReference type="ARBA" id="ARBA00022448"/>
    </source>
</evidence>
<dbReference type="EMBL" id="JSWE01000146">
    <property type="protein sequence ID" value="KIE04743.1"/>
    <property type="molecule type" value="Genomic_DNA"/>
</dbReference>
<dbReference type="InterPro" id="IPR017911">
    <property type="entry name" value="MacB-like_ATP-bd"/>
</dbReference>
<dbReference type="OrthoDB" id="9802264at2"/>
<keyword evidence="9" id="KW-1185">Reference proteome</keyword>
<comment type="function">
    <text evidence="5">Part of an ABC transporter complex. Transmembrane domains (TMD) form a pore in the inner membrane and the ATP-binding domain (NBD) is responsible for energy generation.</text>
</comment>
<accession>A0A0C1QKT4</accession>
<evidence type="ECO:0000259" key="7">
    <source>
        <dbReference type="PROSITE" id="PS50893"/>
    </source>
</evidence>
<protein>
    <submittedName>
        <fullName evidence="8">Lipoprotein-releasing system ATP-binding protein LolD</fullName>
        <ecNumber evidence="8">3.6.3.-</ecNumber>
    </submittedName>
</protein>
<dbReference type="InterPro" id="IPR027417">
    <property type="entry name" value="P-loop_NTPase"/>
</dbReference>
<keyword evidence="2" id="KW-0997">Cell inner membrane</keyword>
<comment type="similarity">
    <text evidence="6">Belongs to the ABC transporter superfamily. Macrolide exporter (TC 3.A.1.122) family.</text>
</comment>
<dbReference type="PROSITE" id="PS50893">
    <property type="entry name" value="ABC_TRANSPORTER_2"/>
    <property type="match status" value="1"/>
</dbReference>
<dbReference type="PATRIC" id="fig|86105.3.peg.1421"/>
<keyword evidence="8" id="KW-0449">Lipoprotein</keyword>
<comment type="caution">
    <text evidence="8">The sequence shown here is derived from an EMBL/GenBank/DDBJ whole genome shotgun (WGS) entry which is preliminary data.</text>
</comment>
<dbReference type="SUPFAM" id="SSF52540">
    <property type="entry name" value="P-loop containing nucleoside triphosphate hydrolases"/>
    <property type="match status" value="1"/>
</dbReference>
<evidence type="ECO:0000256" key="5">
    <source>
        <dbReference type="ARBA" id="ARBA00024725"/>
    </source>
</evidence>
<dbReference type="STRING" id="86105.NF27_FX00040"/>
<dbReference type="InterPro" id="IPR003593">
    <property type="entry name" value="AAA+_ATPase"/>
</dbReference>
<name>A0A0C1QKT4_9RICK</name>
<evidence type="ECO:0000256" key="4">
    <source>
        <dbReference type="ARBA" id="ARBA00022840"/>
    </source>
</evidence>
<keyword evidence="2" id="KW-0472">Membrane</keyword>
<dbReference type="Gene3D" id="3.40.50.300">
    <property type="entry name" value="P-loop containing nucleotide triphosphate hydrolases"/>
    <property type="match status" value="1"/>
</dbReference>
<dbReference type="AlphaFoldDB" id="A0A0C1QKT4"/>
<organism evidence="8 9">
    <name type="scientific">Candidatus Jidaibacter acanthamoebae</name>
    <dbReference type="NCBI Taxonomy" id="86105"/>
    <lineage>
        <taxon>Bacteria</taxon>
        <taxon>Pseudomonadati</taxon>
        <taxon>Pseudomonadota</taxon>
        <taxon>Alphaproteobacteria</taxon>
        <taxon>Rickettsiales</taxon>
        <taxon>Candidatus Midichloriaceae</taxon>
        <taxon>Candidatus Jidaibacter</taxon>
    </lineage>
</organism>
<dbReference type="CDD" id="cd03255">
    <property type="entry name" value="ABC_MJ0796_LolCDE_FtsE"/>
    <property type="match status" value="1"/>
</dbReference>
<keyword evidence="2" id="KW-1003">Cell membrane</keyword>
<dbReference type="GO" id="GO:0098796">
    <property type="term" value="C:membrane protein complex"/>
    <property type="evidence" value="ECO:0007669"/>
    <property type="project" value="UniProtKB-ARBA"/>
</dbReference>
<evidence type="ECO:0000313" key="9">
    <source>
        <dbReference type="Proteomes" id="UP000031258"/>
    </source>
</evidence>
<dbReference type="PANTHER" id="PTHR42798">
    <property type="entry name" value="LIPOPROTEIN-RELEASING SYSTEM ATP-BINDING PROTEIN LOLD"/>
    <property type="match status" value="1"/>
</dbReference>
<dbReference type="GO" id="GO:0005524">
    <property type="term" value="F:ATP binding"/>
    <property type="evidence" value="ECO:0007669"/>
    <property type="project" value="UniProtKB-KW"/>
</dbReference>
<dbReference type="InterPro" id="IPR017871">
    <property type="entry name" value="ABC_transporter-like_CS"/>
</dbReference>
<reference evidence="8 9" key="1">
    <citation type="submission" date="2014-11" db="EMBL/GenBank/DDBJ databases">
        <title>A Rickettsiales Symbiont of Amoebae With Ancient Features.</title>
        <authorList>
            <person name="Schulz F."/>
            <person name="Martijn J."/>
            <person name="Wascher F."/>
            <person name="Kostanjsek R."/>
            <person name="Ettema T.J."/>
            <person name="Horn M."/>
        </authorList>
    </citation>
    <scope>NUCLEOTIDE SEQUENCE [LARGE SCALE GENOMIC DNA]</scope>
    <source>
        <strain evidence="8 9">UWC36</strain>
    </source>
</reference>
<evidence type="ECO:0000256" key="6">
    <source>
        <dbReference type="ARBA" id="ARBA00038388"/>
    </source>
</evidence>
<dbReference type="FunFam" id="3.40.50.300:FF:000032">
    <property type="entry name" value="Export ABC transporter ATP-binding protein"/>
    <property type="match status" value="1"/>
</dbReference>
<dbReference type="Proteomes" id="UP000031258">
    <property type="component" value="Unassembled WGS sequence"/>
</dbReference>
<keyword evidence="8" id="KW-0378">Hydrolase</keyword>
<keyword evidence="1" id="KW-0813">Transport</keyword>
<keyword evidence="3" id="KW-0547">Nucleotide-binding</keyword>
<evidence type="ECO:0000313" key="8">
    <source>
        <dbReference type="EMBL" id="KIE04743.1"/>
    </source>
</evidence>